<name>A0A401GYE1_9APHY</name>
<protein>
    <submittedName>
        <fullName evidence="2">Uncharacterized protein</fullName>
    </submittedName>
</protein>
<sequence>MAAMLDAFRMQPFDLEPVLASWADPPRFLGKPKKDLPVNDWLAQIKAGCIVRKVPKECWQRVGEHFLGDKAKARFEEVKLVMQNMHGGKYKWNWKNFKVAMRNMGWDIEADQWEIVNVQSKPSGLWWIAGRGSDSNKEAKDSSPTPPPLPPKPQRSNTFKGFPIPKRSSTTSSIETVTSSGSSSSKNTSATTPANTPSTTPAGTPGDTTTTIAQAPLWLMNVCQSLDFLTTEHPKVMTAISAVLITVGSLPALPAISAGAGGAFLASTTAHALGSIAVGLGTLLKASSDGQVQIAPAPHAHP</sequence>
<proteinExistence type="predicted"/>
<evidence type="ECO:0000313" key="3">
    <source>
        <dbReference type="Proteomes" id="UP000287166"/>
    </source>
</evidence>
<gene>
    <name evidence="2" type="ORF">SCP_1004700</name>
</gene>
<feature type="region of interest" description="Disordered" evidence="1">
    <location>
        <begin position="127"/>
        <end position="210"/>
    </location>
</feature>
<dbReference type="AlphaFoldDB" id="A0A401GYE1"/>
<evidence type="ECO:0000256" key="1">
    <source>
        <dbReference type="SAM" id="MobiDB-lite"/>
    </source>
</evidence>
<dbReference type="InParanoid" id="A0A401GYE1"/>
<reference evidence="2 3" key="1">
    <citation type="journal article" date="2018" name="Sci. Rep.">
        <title>Genome sequence of the cauliflower mushroom Sparassis crispa (Hanabiratake) and its association with beneficial usage.</title>
        <authorList>
            <person name="Kiyama R."/>
            <person name="Furutani Y."/>
            <person name="Kawaguchi K."/>
            <person name="Nakanishi T."/>
        </authorList>
    </citation>
    <scope>NUCLEOTIDE SEQUENCE [LARGE SCALE GENOMIC DNA]</scope>
</reference>
<dbReference type="GeneID" id="38784140"/>
<accession>A0A401GYE1</accession>
<evidence type="ECO:0000313" key="2">
    <source>
        <dbReference type="EMBL" id="GBE87223.1"/>
    </source>
</evidence>
<feature type="compositionally biased region" description="Low complexity" evidence="1">
    <location>
        <begin position="168"/>
        <end position="210"/>
    </location>
</feature>
<feature type="compositionally biased region" description="Pro residues" evidence="1">
    <location>
        <begin position="144"/>
        <end position="153"/>
    </location>
</feature>
<comment type="caution">
    <text evidence="2">The sequence shown here is derived from an EMBL/GenBank/DDBJ whole genome shotgun (WGS) entry which is preliminary data.</text>
</comment>
<dbReference type="EMBL" id="BFAD01000010">
    <property type="protein sequence ID" value="GBE87223.1"/>
    <property type="molecule type" value="Genomic_DNA"/>
</dbReference>
<dbReference type="STRING" id="139825.A0A401GYE1"/>
<keyword evidence="3" id="KW-1185">Reference proteome</keyword>
<dbReference type="Proteomes" id="UP000287166">
    <property type="component" value="Unassembled WGS sequence"/>
</dbReference>
<dbReference type="OrthoDB" id="3250110at2759"/>
<dbReference type="RefSeq" id="XP_027618136.1">
    <property type="nucleotide sequence ID" value="XM_027762335.1"/>
</dbReference>
<organism evidence="2 3">
    <name type="scientific">Sparassis crispa</name>
    <dbReference type="NCBI Taxonomy" id="139825"/>
    <lineage>
        <taxon>Eukaryota</taxon>
        <taxon>Fungi</taxon>
        <taxon>Dikarya</taxon>
        <taxon>Basidiomycota</taxon>
        <taxon>Agaricomycotina</taxon>
        <taxon>Agaricomycetes</taxon>
        <taxon>Polyporales</taxon>
        <taxon>Sparassidaceae</taxon>
        <taxon>Sparassis</taxon>
    </lineage>
</organism>